<comment type="cofactor">
    <cofactor evidence="2">
        <name>NADP(+)</name>
        <dbReference type="ChEBI" id="CHEBI:58349"/>
    </cofactor>
</comment>
<dbReference type="AlphaFoldDB" id="A0A6P3S4N3"/>
<dbReference type="RefSeq" id="XP_011385156.1">
    <property type="nucleotide sequence ID" value="XM_011386854.2"/>
</dbReference>
<dbReference type="GO" id="GO:0005789">
    <property type="term" value="C:endoplasmic reticulum membrane"/>
    <property type="evidence" value="ECO:0007669"/>
    <property type="project" value="UniProtKB-SubCell"/>
</dbReference>
<keyword evidence="8" id="KW-0256">Endoplasmic reticulum</keyword>
<dbReference type="KEGG" id="pvp:105310734"/>
<keyword evidence="14" id="KW-0472">Membrane</keyword>
<keyword evidence="13" id="KW-0443">Lipid metabolism</keyword>
<evidence type="ECO:0000256" key="4">
    <source>
        <dbReference type="ARBA" id="ARBA00004184"/>
    </source>
</evidence>
<dbReference type="OrthoDB" id="38045at2759"/>
<reference evidence="16" key="1">
    <citation type="submission" date="2025-08" db="UniProtKB">
        <authorList>
            <consortium name="RefSeq"/>
        </authorList>
    </citation>
    <scope>IDENTIFICATION</scope>
    <source>
        <tissue evidence="16">Kidney</tissue>
    </source>
</reference>
<keyword evidence="7" id="KW-0732">Signal</keyword>
<evidence type="ECO:0000256" key="10">
    <source>
        <dbReference type="ARBA" id="ARBA00022857"/>
    </source>
</evidence>
<accession>A0A6P3S4N3</accession>
<comment type="subcellular location">
    <subcellularLocation>
        <location evidence="4">Endomembrane system</location>
        <topology evidence="4">Peripheral membrane protein</topology>
    </subcellularLocation>
    <subcellularLocation>
        <location evidence="5">Endoplasmic reticulum membrane</location>
    </subcellularLocation>
</comment>
<evidence type="ECO:0000256" key="1">
    <source>
        <dbReference type="ARBA" id="ARBA00001911"/>
    </source>
</evidence>
<evidence type="ECO:0000256" key="6">
    <source>
        <dbReference type="ARBA" id="ARBA00022630"/>
    </source>
</evidence>
<dbReference type="InterPro" id="IPR052206">
    <property type="entry name" value="Retinol_saturase"/>
</dbReference>
<evidence type="ECO:0000256" key="14">
    <source>
        <dbReference type="ARBA" id="ARBA00023136"/>
    </source>
</evidence>
<gene>
    <name evidence="16" type="primary">LOC105310734</name>
</gene>
<dbReference type="PANTHER" id="PTHR46091:SF1">
    <property type="entry name" value="ALL-TRANS-RETINOL 13,14-REDUCTASE"/>
    <property type="match status" value="1"/>
</dbReference>
<evidence type="ECO:0000256" key="8">
    <source>
        <dbReference type="ARBA" id="ARBA00022824"/>
    </source>
</evidence>
<proteinExistence type="predicted"/>
<keyword evidence="12" id="KW-0520">NAD</keyword>
<evidence type="ECO:0000313" key="16">
    <source>
        <dbReference type="RefSeq" id="XP_011385156.1"/>
    </source>
</evidence>
<evidence type="ECO:0000256" key="9">
    <source>
        <dbReference type="ARBA" id="ARBA00022827"/>
    </source>
</evidence>
<name>A0A6P3S4N3_PTEVA</name>
<keyword evidence="6" id="KW-0285">Flavoprotein</keyword>
<keyword evidence="10" id="KW-0521">NADP</keyword>
<feature type="non-terminal residue" evidence="16">
    <location>
        <position position="1"/>
    </location>
</feature>
<keyword evidence="11" id="KW-0560">Oxidoreductase</keyword>
<evidence type="ECO:0000256" key="7">
    <source>
        <dbReference type="ARBA" id="ARBA00022729"/>
    </source>
</evidence>
<dbReference type="Proteomes" id="UP000515202">
    <property type="component" value="Unplaced"/>
</dbReference>
<protein>
    <submittedName>
        <fullName evidence="16">All-trans-retinol 13,14-reductase-like</fullName>
    </submittedName>
</protein>
<comment type="cofactor">
    <cofactor evidence="1">
        <name>NAD(+)</name>
        <dbReference type="ChEBI" id="CHEBI:57540"/>
    </cofactor>
</comment>
<evidence type="ECO:0000256" key="3">
    <source>
        <dbReference type="ARBA" id="ARBA00001974"/>
    </source>
</evidence>
<dbReference type="GO" id="GO:0051786">
    <property type="term" value="F:all-trans-retinol 13,14-reductase activity"/>
    <property type="evidence" value="ECO:0007669"/>
    <property type="project" value="TreeGrafter"/>
</dbReference>
<dbReference type="PANTHER" id="PTHR46091">
    <property type="entry name" value="BLR7054 PROTEIN"/>
    <property type="match status" value="1"/>
</dbReference>
<keyword evidence="9" id="KW-0274">FAD</keyword>
<evidence type="ECO:0000313" key="15">
    <source>
        <dbReference type="Proteomes" id="UP000515202"/>
    </source>
</evidence>
<evidence type="ECO:0000256" key="13">
    <source>
        <dbReference type="ARBA" id="ARBA00023098"/>
    </source>
</evidence>
<organism evidence="15 16">
    <name type="scientific">Pteropus vampyrus</name>
    <name type="common">Large flying fox</name>
    <dbReference type="NCBI Taxonomy" id="132908"/>
    <lineage>
        <taxon>Eukaryota</taxon>
        <taxon>Metazoa</taxon>
        <taxon>Chordata</taxon>
        <taxon>Craniata</taxon>
        <taxon>Vertebrata</taxon>
        <taxon>Euteleostomi</taxon>
        <taxon>Mammalia</taxon>
        <taxon>Eutheria</taxon>
        <taxon>Laurasiatheria</taxon>
        <taxon>Chiroptera</taxon>
        <taxon>Yinpterochiroptera</taxon>
        <taxon>Pteropodoidea</taxon>
        <taxon>Pteropodidae</taxon>
        <taxon>Pteropodinae</taxon>
        <taxon>Pteropus</taxon>
    </lineage>
</organism>
<sequence length="231" mass="26128">VSVKKGQEQVNIYCPIVISDAGLFNTYQYLLPENARCLPGPSLSTLSVFICLRGTRKDLGLLSTNYYVYFDTDMDKALERYFSTPREKAAAHIPFFFITSPSAKDPTWEDRFPDRSTMVVLMPSFYEWFEEWQEEPKGKRSSDYETLKTSFAEACLLVIMKLFPQLEGKVESVTGGSPLTNQFYLAAPRGACYGTNHDMGRLHPHVMASLRAQSPIPNLYLTGILPCFAMT</sequence>
<evidence type="ECO:0000256" key="12">
    <source>
        <dbReference type="ARBA" id="ARBA00023027"/>
    </source>
</evidence>
<evidence type="ECO:0000256" key="11">
    <source>
        <dbReference type="ARBA" id="ARBA00023002"/>
    </source>
</evidence>
<keyword evidence="15" id="KW-1185">Reference proteome</keyword>
<evidence type="ECO:0000256" key="2">
    <source>
        <dbReference type="ARBA" id="ARBA00001937"/>
    </source>
</evidence>
<comment type="cofactor">
    <cofactor evidence="3">
        <name>FAD</name>
        <dbReference type="ChEBI" id="CHEBI:57692"/>
    </cofactor>
</comment>
<evidence type="ECO:0000256" key="5">
    <source>
        <dbReference type="ARBA" id="ARBA00004586"/>
    </source>
</evidence>
<dbReference type="GeneID" id="105310734"/>